<evidence type="ECO:0000313" key="4">
    <source>
        <dbReference type="Proteomes" id="UP000186914"/>
    </source>
</evidence>
<dbReference type="Proteomes" id="UP000186914">
    <property type="component" value="Unassembled WGS sequence"/>
</dbReference>
<evidence type="ECO:0000256" key="1">
    <source>
        <dbReference type="SAM" id="Phobius"/>
    </source>
</evidence>
<evidence type="ECO:0000259" key="2">
    <source>
        <dbReference type="Pfam" id="PF00892"/>
    </source>
</evidence>
<proteinExistence type="predicted"/>
<dbReference type="GO" id="GO:0016020">
    <property type="term" value="C:membrane"/>
    <property type="evidence" value="ECO:0007669"/>
    <property type="project" value="InterPro"/>
</dbReference>
<dbReference type="Gene3D" id="1.10.3730.20">
    <property type="match status" value="1"/>
</dbReference>
<organism evidence="3 4">
    <name type="scientific">Haladaptatus litoreus</name>
    <dbReference type="NCBI Taxonomy" id="553468"/>
    <lineage>
        <taxon>Archaea</taxon>
        <taxon>Methanobacteriati</taxon>
        <taxon>Methanobacteriota</taxon>
        <taxon>Stenosarchaea group</taxon>
        <taxon>Halobacteria</taxon>
        <taxon>Halobacteriales</taxon>
        <taxon>Haladaptataceae</taxon>
        <taxon>Haladaptatus</taxon>
    </lineage>
</organism>
<feature type="transmembrane region" description="Helical" evidence="1">
    <location>
        <begin position="65"/>
        <end position="85"/>
    </location>
</feature>
<dbReference type="InterPro" id="IPR037185">
    <property type="entry name" value="EmrE-like"/>
</dbReference>
<keyword evidence="1" id="KW-1133">Transmembrane helix</keyword>
<dbReference type="EMBL" id="FTNO01000005">
    <property type="protein sequence ID" value="SIR80897.1"/>
    <property type="molecule type" value="Genomic_DNA"/>
</dbReference>
<name>A0A1N7DYG8_9EURY</name>
<dbReference type="AlphaFoldDB" id="A0A1N7DYG8"/>
<keyword evidence="1" id="KW-0472">Membrane</keyword>
<feature type="transmembrane region" description="Helical" evidence="1">
    <location>
        <begin position="91"/>
        <end position="113"/>
    </location>
</feature>
<sequence>MVRTAVLFALLGMLAWGVWAVFADYATQTLEPEVAMAISYAIGVGVAILYIAVQSGPVTLTNSGVTFAIAGGLFSGIGSISYYAALQYGSTAIATTITALYFIVAAVLGAVFLGESVSMRDMAGIGLAIGAVALLAT</sequence>
<dbReference type="Pfam" id="PF00892">
    <property type="entry name" value="EamA"/>
    <property type="match status" value="1"/>
</dbReference>
<dbReference type="InterPro" id="IPR000620">
    <property type="entry name" value="EamA_dom"/>
</dbReference>
<gene>
    <name evidence="3" type="ORF">SAMN05421858_3858</name>
</gene>
<dbReference type="SUPFAM" id="SSF103481">
    <property type="entry name" value="Multidrug resistance efflux transporter EmrE"/>
    <property type="match status" value="1"/>
</dbReference>
<keyword evidence="1" id="KW-0812">Transmembrane</keyword>
<keyword evidence="4" id="KW-1185">Reference proteome</keyword>
<protein>
    <submittedName>
        <fullName evidence="3">Uncharacterized membrane protein</fullName>
    </submittedName>
</protein>
<feature type="domain" description="EamA" evidence="2">
    <location>
        <begin position="4"/>
        <end position="136"/>
    </location>
</feature>
<feature type="transmembrane region" description="Helical" evidence="1">
    <location>
        <begin position="33"/>
        <end position="53"/>
    </location>
</feature>
<reference evidence="4" key="1">
    <citation type="submission" date="2017-01" db="EMBL/GenBank/DDBJ databases">
        <authorList>
            <person name="Varghese N."/>
            <person name="Submissions S."/>
        </authorList>
    </citation>
    <scope>NUCLEOTIDE SEQUENCE [LARGE SCALE GENOMIC DNA]</scope>
    <source>
        <strain evidence="4">CGMCC 1.7737</strain>
    </source>
</reference>
<dbReference type="OrthoDB" id="312690at2157"/>
<dbReference type="RefSeq" id="WP_076431694.1">
    <property type="nucleotide sequence ID" value="NZ_FTNO01000005.1"/>
</dbReference>
<accession>A0A1N7DYG8</accession>
<evidence type="ECO:0000313" key="3">
    <source>
        <dbReference type="EMBL" id="SIR80897.1"/>
    </source>
</evidence>